<dbReference type="InterPro" id="IPR001663">
    <property type="entry name" value="Rng_hydr_dOase-A"/>
</dbReference>
<dbReference type="Proteomes" id="UP000615755">
    <property type="component" value="Unassembled WGS sequence"/>
</dbReference>
<dbReference type="PANTHER" id="PTHR43756:SF5">
    <property type="entry name" value="CHOLINE MONOOXYGENASE, CHLOROPLASTIC"/>
    <property type="match status" value="1"/>
</dbReference>
<comment type="caution">
    <text evidence="8">The sequence shown here is derived from an EMBL/GenBank/DDBJ whole genome shotgun (WGS) entry which is preliminary data.</text>
</comment>
<evidence type="ECO:0000256" key="1">
    <source>
        <dbReference type="ARBA" id="ARBA00001962"/>
    </source>
</evidence>
<dbReference type="SUPFAM" id="SSF50022">
    <property type="entry name" value="ISP domain"/>
    <property type="match status" value="1"/>
</dbReference>
<keyword evidence="5" id="KW-0408">Iron</keyword>
<evidence type="ECO:0000256" key="6">
    <source>
        <dbReference type="ARBA" id="ARBA00023014"/>
    </source>
</evidence>
<comment type="cofactor">
    <cofactor evidence="1">
        <name>Fe cation</name>
        <dbReference type="ChEBI" id="CHEBI:24875"/>
    </cofactor>
</comment>
<keyword evidence="3" id="KW-0479">Metal-binding</keyword>
<dbReference type="InterPro" id="IPR017941">
    <property type="entry name" value="Rieske_2Fe-2S"/>
</dbReference>
<evidence type="ECO:0000313" key="9">
    <source>
        <dbReference type="Proteomes" id="UP000615755"/>
    </source>
</evidence>
<evidence type="ECO:0000256" key="5">
    <source>
        <dbReference type="ARBA" id="ARBA00023004"/>
    </source>
</evidence>
<protein>
    <submittedName>
        <fullName evidence="8">Rieske 2Fe-2S family protein</fullName>
    </submittedName>
</protein>
<dbReference type="PANTHER" id="PTHR43756">
    <property type="entry name" value="CHOLINE MONOOXYGENASE, CHLOROPLASTIC"/>
    <property type="match status" value="1"/>
</dbReference>
<dbReference type="Pfam" id="PF00848">
    <property type="entry name" value="Ring_hydroxyl_A"/>
    <property type="match status" value="1"/>
</dbReference>
<reference evidence="8 9" key="1">
    <citation type="submission" date="2015-03" db="EMBL/GenBank/DDBJ databases">
        <title>Genome sequence of Pseudoalteromonas aurantia.</title>
        <authorList>
            <person name="Xie B.-B."/>
            <person name="Rong J.-C."/>
            <person name="Qin Q.-L."/>
            <person name="Zhang Y.-Z."/>
        </authorList>
    </citation>
    <scope>NUCLEOTIDE SEQUENCE [LARGE SCALE GENOMIC DNA]</scope>
    <source>
        <strain evidence="8 9">208</strain>
    </source>
</reference>
<dbReference type="Pfam" id="PF00355">
    <property type="entry name" value="Rieske"/>
    <property type="match status" value="1"/>
</dbReference>
<evidence type="ECO:0000256" key="3">
    <source>
        <dbReference type="ARBA" id="ARBA00022723"/>
    </source>
</evidence>
<evidence type="ECO:0000313" key="8">
    <source>
        <dbReference type="EMBL" id="MBE0370388.1"/>
    </source>
</evidence>
<dbReference type="CDD" id="cd03469">
    <property type="entry name" value="Rieske_RO_Alpha_N"/>
    <property type="match status" value="1"/>
</dbReference>
<dbReference type="InterPro" id="IPR036922">
    <property type="entry name" value="Rieske_2Fe-2S_sf"/>
</dbReference>
<evidence type="ECO:0000256" key="2">
    <source>
        <dbReference type="ARBA" id="ARBA00022714"/>
    </source>
</evidence>
<gene>
    <name evidence="8" type="ORF">PAUR_b0415</name>
</gene>
<organism evidence="8 9">
    <name type="scientific">Pseudoalteromonas aurantia 208</name>
    <dbReference type="NCBI Taxonomy" id="1314867"/>
    <lineage>
        <taxon>Bacteria</taxon>
        <taxon>Pseudomonadati</taxon>
        <taxon>Pseudomonadota</taxon>
        <taxon>Gammaproteobacteria</taxon>
        <taxon>Alteromonadales</taxon>
        <taxon>Pseudoalteromonadaceae</taxon>
        <taxon>Pseudoalteromonas</taxon>
    </lineage>
</organism>
<keyword evidence="4" id="KW-0560">Oxidoreductase</keyword>
<name>A0ABR9EHC7_9GAMM</name>
<dbReference type="InterPro" id="IPR015879">
    <property type="entry name" value="Ring_hydroxy_dOase_asu_C_dom"/>
</dbReference>
<dbReference type="EMBL" id="AQGV01000015">
    <property type="protein sequence ID" value="MBE0370388.1"/>
    <property type="molecule type" value="Genomic_DNA"/>
</dbReference>
<accession>A0ABR9EHC7</accession>
<dbReference type="RefSeq" id="WP_192509509.1">
    <property type="nucleotide sequence ID" value="NZ_AQGV01000015.1"/>
</dbReference>
<sequence>MNTQNGLPLDAYISPQFFALEQQHIFSTTWAFAGLVEDLNVEGDYLTVQAGLNNILVIKGKSEQLLAFHNMCRHKGTRLRDGKGKASNKLVCPYHDWTYDLEGKLLSLPKASREFPALDKSCYGLKKANVGIWRGMIWVHPDPNSQSIEQWFSPIAPYLGPHKVETLIEPEDSIIIEDIEANWKVVVENYIDHYHLAHLHVGTLNMYDHKRAEFGFIGPHFRFWEPLTKEYQQDIKQNSPYPLIYDTKIEKLGTWVPMLFPGIGLAESESSWSVFQIVPVAVDRSKVIIRTKMKNGSALEFMKQSIRSASYWNKKVKAKDSGYDDKHGLGSANFLQEDIYVCEQLQKSFSSPFFEFGPSAEYGECPVREHKKLVWECIKPHWR</sequence>
<keyword evidence="6" id="KW-0411">Iron-sulfur</keyword>
<dbReference type="CDD" id="cd00680">
    <property type="entry name" value="RHO_alpha_C"/>
    <property type="match status" value="1"/>
</dbReference>
<evidence type="ECO:0000256" key="4">
    <source>
        <dbReference type="ARBA" id="ARBA00023002"/>
    </source>
</evidence>
<feature type="domain" description="Rieske" evidence="7">
    <location>
        <begin position="30"/>
        <end position="139"/>
    </location>
</feature>
<dbReference type="Gene3D" id="2.102.10.10">
    <property type="entry name" value="Rieske [2Fe-2S] iron-sulphur domain"/>
    <property type="match status" value="1"/>
</dbReference>
<proteinExistence type="predicted"/>
<keyword evidence="2" id="KW-0001">2Fe-2S</keyword>
<dbReference type="SUPFAM" id="SSF55961">
    <property type="entry name" value="Bet v1-like"/>
    <property type="match status" value="1"/>
</dbReference>
<keyword evidence="9" id="KW-1185">Reference proteome</keyword>
<evidence type="ECO:0000259" key="7">
    <source>
        <dbReference type="PROSITE" id="PS51296"/>
    </source>
</evidence>
<dbReference type="PRINTS" id="PR00090">
    <property type="entry name" value="RNGDIOXGNASE"/>
</dbReference>
<dbReference type="PROSITE" id="PS51296">
    <property type="entry name" value="RIESKE"/>
    <property type="match status" value="1"/>
</dbReference>
<dbReference type="Gene3D" id="3.90.380.10">
    <property type="entry name" value="Naphthalene 1,2-dioxygenase Alpha Subunit, Chain A, domain 1"/>
    <property type="match status" value="2"/>
</dbReference>